<organism evidence="2 3">
    <name type="scientific">Diutina rugosa</name>
    <name type="common">Yeast</name>
    <name type="synonym">Candida rugosa</name>
    <dbReference type="NCBI Taxonomy" id="5481"/>
    <lineage>
        <taxon>Eukaryota</taxon>
        <taxon>Fungi</taxon>
        <taxon>Dikarya</taxon>
        <taxon>Ascomycota</taxon>
        <taxon>Saccharomycotina</taxon>
        <taxon>Pichiomycetes</taxon>
        <taxon>Debaryomycetaceae</taxon>
        <taxon>Diutina</taxon>
    </lineage>
</organism>
<feature type="compositionally biased region" description="Polar residues" evidence="1">
    <location>
        <begin position="396"/>
        <end position="409"/>
    </location>
</feature>
<accession>A0A642UPZ1</accession>
<dbReference type="VEuPathDB" id="FungiDB:DIURU_004227"/>
<feature type="region of interest" description="Disordered" evidence="1">
    <location>
        <begin position="370"/>
        <end position="461"/>
    </location>
</feature>
<evidence type="ECO:0000313" key="3">
    <source>
        <dbReference type="Proteomes" id="UP000449547"/>
    </source>
</evidence>
<dbReference type="RefSeq" id="XP_034010961.1">
    <property type="nucleotide sequence ID" value="XM_034157077.1"/>
</dbReference>
<feature type="compositionally biased region" description="Polar residues" evidence="1">
    <location>
        <begin position="102"/>
        <end position="136"/>
    </location>
</feature>
<proteinExistence type="predicted"/>
<feature type="compositionally biased region" description="Low complexity" evidence="1">
    <location>
        <begin position="273"/>
        <end position="312"/>
    </location>
</feature>
<feature type="compositionally biased region" description="Low complexity" evidence="1">
    <location>
        <begin position="439"/>
        <end position="461"/>
    </location>
</feature>
<feature type="compositionally biased region" description="Low complexity" evidence="1">
    <location>
        <begin position="370"/>
        <end position="395"/>
    </location>
</feature>
<gene>
    <name evidence="2" type="ORF">DIURU_004227</name>
</gene>
<evidence type="ECO:0000256" key="1">
    <source>
        <dbReference type="SAM" id="MobiDB-lite"/>
    </source>
</evidence>
<feature type="compositionally biased region" description="Polar residues" evidence="1">
    <location>
        <begin position="219"/>
        <end position="247"/>
    </location>
</feature>
<dbReference type="Proteomes" id="UP000449547">
    <property type="component" value="Unassembled WGS sequence"/>
</dbReference>
<feature type="compositionally biased region" description="Low complexity" evidence="1">
    <location>
        <begin position="331"/>
        <end position="346"/>
    </location>
</feature>
<dbReference type="OrthoDB" id="5370852at2759"/>
<feature type="region of interest" description="Disordered" evidence="1">
    <location>
        <begin position="153"/>
        <end position="178"/>
    </location>
</feature>
<keyword evidence="3" id="KW-1185">Reference proteome</keyword>
<evidence type="ECO:0000313" key="2">
    <source>
        <dbReference type="EMBL" id="KAA8899560.1"/>
    </source>
</evidence>
<feature type="region of interest" description="Disordered" evidence="1">
    <location>
        <begin position="1"/>
        <end position="136"/>
    </location>
</feature>
<protein>
    <submittedName>
        <fullName evidence="2">Uncharacterized protein</fullName>
    </submittedName>
</protein>
<sequence length="504" mass="52154">MDNRRVFSQSNSRRSSSSGLFSTVKRIFSRSGSVEPQADPAPPTTTEAQSSTRRYSASTSHIYPSKPQVETVPGTFDTTPRKRKHPEGSLPLPSSAKRAHRISSSTVLGTPRTTVLSRRPSQVSTPDYTPQYHNVSNTSMGSVRRVYQFSGLPSPYQTRIRPPKSSKVTKRPHDVSRGTLASANSTFDASMLSHSVLANKPSGPKSKTYKALESILDSQGSSDPLAQSSPMRLNNSATAPTAKSNGFGNPHAAHGGARRKISAADVAKSQPATQPSTMKTQPSTTQQQPTQPSPLPSTAQNESSKATSSSSSQFNFGPIQSVPLHSNASEANPKPASVASAPSFAAQKSNGSTAEKPAGLSFASSTASASAAPSKPAAPNFSFASSTTSSSNSTTQPKPATSLFGNTGKANEPVASVFPSTAKAASPKQSPPQPAFSMGAANGKPAAAAAPSAPQSATSAAGLTTSAATQFSFNIPKISAEIDENAVASAPQYGFPIKSSDTSI</sequence>
<feature type="compositionally biased region" description="Basic residues" evidence="1">
    <location>
        <begin position="161"/>
        <end position="170"/>
    </location>
</feature>
<reference evidence="2 3" key="1">
    <citation type="submission" date="2019-07" db="EMBL/GenBank/DDBJ databases">
        <title>Genome assembly of two rare yeast pathogens: Diutina rugosa and Trichomonascus ciferrii.</title>
        <authorList>
            <person name="Mixao V."/>
            <person name="Saus E."/>
            <person name="Hansen A."/>
            <person name="Lass-Flor C."/>
            <person name="Gabaldon T."/>
        </authorList>
    </citation>
    <scope>NUCLEOTIDE SEQUENCE [LARGE SCALE GENOMIC DNA]</scope>
    <source>
        <strain evidence="2 3">CBS 613</strain>
    </source>
</reference>
<feature type="compositionally biased region" description="Polar residues" evidence="1">
    <location>
        <begin position="44"/>
        <end position="62"/>
    </location>
</feature>
<dbReference type="EMBL" id="SWFT01000122">
    <property type="protein sequence ID" value="KAA8899560.1"/>
    <property type="molecule type" value="Genomic_DNA"/>
</dbReference>
<dbReference type="GeneID" id="54782878"/>
<dbReference type="AlphaFoldDB" id="A0A642UPZ1"/>
<feature type="compositionally biased region" description="Low complexity" evidence="1">
    <location>
        <begin position="1"/>
        <end position="18"/>
    </location>
</feature>
<comment type="caution">
    <text evidence="2">The sequence shown here is derived from an EMBL/GenBank/DDBJ whole genome shotgun (WGS) entry which is preliminary data.</text>
</comment>
<name>A0A642UPZ1_DIURU</name>
<feature type="region of interest" description="Disordered" evidence="1">
    <location>
        <begin position="219"/>
        <end position="358"/>
    </location>
</feature>
<dbReference type="OMA" id="WRTAVPG"/>